<sequence>MAELFETRVATAGDDVEEKGSGTIGTNISDLELGYDSSTRQTVGIRFTGIDIPQGAIITSAYIQFQANEVKTGAASLLIQGDNVDDASPFTTAAFNVSSLPRTTASTAWTPDPWTTIGEQGLAERTPDLSTIVQEIVNRSGWAALNDMAFVITGTGTRTADSYEYNPASAPLLHIEYILPGSGNPVAFNTPADSNSAANQIAELAAAGDPTGITASATDPDAGSTVTYSINDARFAINSSTGVITRSSIGTLDFETQPSINLTVTATSSDGSTANKSFTLAVLDSPEPVKFNTPPDANTAANQILQNAAAGTAVGITASASDPDAGSTVTYTIDDTRFAINSSTGVITRSGTGTLNAQSEPTINLHVTATSSDGSTDTHAFTVSVTASQQPVAFNTPADSNSAANQIAELAAAGDPTGITASATDPDAGSTVTYSINDARFAINSSTGVITRSSIGTLDFETQPSINLTVTATSSDGSTANKSFTLAVLDSPEPVKFNTPPDANTAANQIFQNAAAGTAVGITASAKDPDAGSTVTYTIDDSRFAINSSTGVITRSGTGTLNAQSEPTINLHVTATSSDGSTDTHAFTVDVTASQLPTSLTLAHTILTSQWSPPSPDPTDIVYISHLGTLLVADSEVDEMPIFTGKNLYQMNLNGTLAGTLTTINFSDEPAGVTYNPTNHHLFFSDDTGTKSVYELNPGKDGLYNTSDDIVTSFKTAAFGSSDSESLAYDTNRGVLYLEDGSTHRIYTIAPGQNGKFDGVPSTGGDDVVTSFSVQSLGTPSDGGIAYDPVHDLLYVIVSRNSVAMVTPTGDLLGTLDISAANAKKPAGLALAPSSDDPSHGMSLYIVDRGVDNNTNPTENDGKIYEFHLNDWLLA</sequence>
<evidence type="ECO:0000313" key="4">
    <source>
        <dbReference type="EMBL" id="MDX8473490.1"/>
    </source>
</evidence>
<protein>
    <submittedName>
        <fullName evidence="4">RTX toxin</fullName>
    </submittedName>
</protein>
<evidence type="ECO:0000256" key="2">
    <source>
        <dbReference type="ARBA" id="ARBA00022989"/>
    </source>
</evidence>
<dbReference type="PROSITE" id="PS50268">
    <property type="entry name" value="CADHERIN_2"/>
    <property type="match status" value="3"/>
</dbReference>
<dbReference type="SUPFAM" id="SSF75011">
    <property type="entry name" value="3-carboxy-cis,cis-mucoante lactonizing enzyme"/>
    <property type="match status" value="1"/>
</dbReference>
<dbReference type="PANTHER" id="PTHR24026">
    <property type="entry name" value="FAT ATYPICAL CADHERIN-RELATED"/>
    <property type="match status" value="1"/>
</dbReference>
<feature type="domain" description="Cadherin" evidence="3">
    <location>
        <begin position="399"/>
        <end position="503"/>
    </location>
</feature>
<dbReference type="InterPro" id="IPR015919">
    <property type="entry name" value="Cadherin-like_sf"/>
</dbReference>
<evidence type="ECO:0000313" key="5">
    <source>
        <dbReference type="Proteomes" id="UP001271780"/>
    </source>
</evidence>
<keyword evidence="2" id="KW-0472">Membrane</keyword>
<evidence type="ECO:0000259" key="3">
    <source>
        <dbReference type="PROSITE" id="PS50268"/>
    </source>
</evidence>
<feature type="domain" description="Cadherin" evidence="3">
    <location>
        <begin position="193"/>
        <end position="297"/>
    </location>
</feature>
<organism evidence="4 5">
    <name type="scientific">Mesorhizobium dulcispinae</name>
    <dbReference type="NCBI Taxonomy" id="3072316"/>
    <lineage>
        <taxon>Bacteria</taxon>
        <taxon>Pseudomonadati</taxon>
        <taxon>Pseudomonadota</taxon>
        <taxon>Alphaproteobacteria</taxon>
        <taxon>Hyphomicrobiales</taxon>
        <taxon>Phyllobacteriaceae</taxon>
        <taxon>Mesorhizobium</taxon>
    </lineage>
</organism>
<evidence type="ECO:0000256" key="1">
    <source>
        <dbReference type="ARBA" id="ARBA00022692"/>
    </source>
</evidence>
<name>A0ABU4XFD8_9HYPH</name>
<feature type="domain" description="Cadherin" evidence="3">
    <location>
        <begin position="296"/>
        <end position="393"/>
    </location>
</feature>
<comment type="caution">
    <text evidence="4">The sequence shown here is derived from an EMBL/GenBank/DDBJ whole genome shotgun (WGS) entry which is preliminary data.</text>
</comment>
<dbReference type="CDD" id="cd11304">
    <property type="entry name" value="Cadherin_repeat"/>
    <property type="match status" value="4"/>
</dbReference>
<dbReference type="Gene3D" id="2.60.40.60">
    <property type="entry name" value="Cadherins"/>
    <property type="match status" value="4"/>
</dbReference>
<keyword evidence="5" id="KW-1185">Reference proteome</keyword>
<gene>
    <name evidence="4" type="ORF">RFM27_15530</name>
</gene>
<dbReference type="SMART" id="SM00112">
    <property type="entry name" value="CA"/>
    <property type="match status" value="4"/>
</dbReference>
<keyword evidence="1" id="KW-0812">Transmembrane</keyword>
<reference evidence="4 5" key="1">
    <citation type="submission" date="2023-08" db="EMBL/GenBank/DDBJ databases">
        <title>Implementing the SeqCode for naming new Mesorhizobium species isolated from Vachellia karroo root nodules.</title>
        <authorList>
            <person name="Van Lill M."/>
        </authorList>
    </citation>
    <scope>NUCLEOTIDE SEQUENCE [LARGE SCALE GENOMIC DNA]</scope>
    <source>
        <strain evidence="4 5">VK23A</strain>
    </source>
</reference>
<proteinExistence type="predicted"/>
<keyword evidence="2" id="KW-1133">Transmembrane helix</keyword>
<dbReference type="SUPFAM" id="SSF49313">
    <property type="entry name" value="Cadherin-like"/>
    <property type="match status" value="4"/>
</dbReference>
<dbReference type="Proteomes" id="UP001271780">
    <property type="component" value="Unassembled WGS sequence"/>
</dbReference>
<dbReference type="InterPro" id="IPR002126">
    <property type="entry name" value="Cadherin-like_dom"/>
</dbReference>
<dbReference type="RefSeq" id="WP_320316764.1">
    <property type="nucleotide sequence ID" value="NZ_JAVIIX010000006.1"/>
</dbReference>
<dbReference type="PANTHER" id="PTHR24026:SF126">
    <property type="entry name" value="PROTOCADHERIN FAT 4"/>
    <property type="match status" value="1"/>
</dbReference>
<accession>A0ABU4XFD8</accession>
<dbReference type="EMBL" id="JAVIIZ010000008">
    <property type="protein sequence ID" value="MDX8473490.1"/>
    <property type="molecule type" value="Genomic_DNA"/>
</dbReference>